<dbReference type="InterPro" id="IPR054276">
    <property type="entry name" value="DUF7007"/>
</dbReference>
<dbReference type="AlphaFoldDB" id="A0A0F9DIV1"/>
<sequence>MTTAQRGFAPTQPYTPWGRADRSTEIGDGIIFYSTASHGGFYVPQGLLSRIRPEWRAYAATW</sequence>
<evidence type="ECO:0000313" key="3">
    <source>
        <dbReference type="EMBL" id="KKL17656.1"/>
    </source>
</evidence>
<proteinExistence type="predicted"/>
<feature type="region of interest" description="Disordered" evidence="1">
    <location>
        <begin position="1"/>
        <end position="21"/>
    </location>
</feature>
<dbReference type="Pfam" id="PF22653">
    <property type="entry name" value="DUF7007"/>
    <property type="match status" value="1"/>
</dbReference>
<dbReference type="EMBL" id="LAZR01039175">
    <property type="protein sequence ID" value="KKL17656.1"/>
    <property type="molecule type" value="Genomic_DNA"/>
</dbReference>
<name>A0A0F9DIV1_9ZZZZ</name>
<gene>
    <name evidence="3" type="ORF">LCGC14_2483400</name>
</gene>
<evidence type="ECO:0000259" key="2">
    <source>
        <dbReference type="Pfam" id="PF22653"/>
    </source>
</evidence>
<feature type="domain" description="DUF7007" evidence="2">
    <location>
        <begin position="14"/>
        <end position="58"/>
    </location>
</feature>
<organism evidence="3">
    <name type="scientific">marine sediment metagenome</name>
    <dbReference type="NCBI Taxonomy" id="412755"/>
    <lineage>
        <taxon>unclassified sequences</taxon>
        <taxon>metagenomes</taxon>
        <taxon>ecological metagenomes</taxon>
    </lineage>
</organism>
<reference evidence="3" key="1">
    <citation type="journal article" date="2015" name="Nature">
        <title>Complex archaea that bridge the gap between prokaryotes and eukaryotes.</title>
        <authorList>
            <person name="Spang A."/>
            <person name="Saw J.H."/>
            <person name="Jorgensen S.L."/>
            <person name="Zaremba-Niedzwiedzka K."/>
            <person name="Martijn J."/>
            <person name="Lind A.E."/>
            <person name="van Eijk R."/>
            <person name="Schleper C."/>
            <person name="Guy L."/>
            <person name="Ettema T.J."/>
        </authorList>
    </citation>
    <scope>NUCLEOTIDE SEQUENCE</scope>
</reference>
<comment type="caution">
    <text evidence="3">The sequence shown here is derived from an EMBL/GenBank/DDBJ whole genome shotgun (WGS) entry which is preliminary data.</text>
</comment>
<protein>
    <recommendedName>
        <fullName evidence="2">DUF7007 domain-containing protein</fullName>
    </recommendedName>
</protein>
<evidence type="ECO:0000256" key="1">
    <source>
        <dbReference type="SAM" id="MobiDB-lite"/>
    </source>
</evidence>
<accession>A0A0F9DIV1</accession>
<feature type="non-terminal residue" evidence="3">
    <location>
        <position position="62"/>
    </location>
</feature>